<protein>
    <submittedName>
        <fullName evidence="2">Uncharacterized protein</fullName>
    </submittedName>
</protein>
<dbReference type="EMBL" id="CAUYUJ010021760">
    <property type="protein sequence ID" value="CAK0906870.1"/>
    <property type="molecule type" value="Genomic_DNA"/>
</dbReference>
<reference evidence="2" key="1">
    <citation type="submission" date="2023-10" db="EMBL/GenBank/DDBJ databases">
        <authorList>
            <person name="Chen Y."/>
            <person name="Shah S."/>
            <person name="Dougan E. K."/>
            <person name="Thang M."/>
            <person name="Chan C."/>
        </authorList>
    </citation>
    <scope>NUCLEOTIDE SEQUENCE [LARGE SCALE GENOMIC DNA]</scope>
</reference>
<proteinExistence type="predicted"/>
<evidence type="ECO:0000313" key="2">
    <source>
        <dbReference type="EMBL" id="CAK0906870.1"/>
    </source>
</evidence>
<evidence type="ECO:0000256" key="1">
    <source>
        <dbReference type="SAM" id="MobiDB-lite"/>
    </source>
</evidence>
<keyword evidence="3" id="KW-1185">Reference proteome</keyword>
<organism evidence="2 3">
    <name type="scientific">Prorocentrum cordatum</name>
    <dbReference type="NCBI Taxonomy" id="2364126"/>
    <lineage>
        <taxon>Eukaryota</taxon>
        <taxon>Sar</taxon>
        <taxon>Alveolata</taxon>
        <taxon>Dinophyceae</taxon>
        <taxon>Prorocentrales</taxon>
        <taxon>Prorocentraceae</taxon>
        <taxon>Prorocentrum</taxon>
    </lineage>
</organism>
<feature type="compositionally biased region" description="Basic residues" evidence="1">
    <location>
        <begin position="1"/>
        <end position="12"/>
    </location>
</feature>
<dbReference type="Proteomes" id="UP001189429">
    <property type="component" value="Unassembled WGS sequence"/>
</dbReference>
<feature type="region of interest" description="Disordered" evidence="1">
    <location>
        <begin position="1"/>
        <end position="69"/>
    </location>
</feature>
<accession>A0ABN9Y316</accession>
<feature type="compositionally biased region" description="Basic and acidic residues" evidence="1">
    <location>
        <begin position="53"/>
        <end position="68"/>
    </location>
</feature>
<name>A0ABN9Y316_9DINO</name>
<sequence length="330" mass="36165">MGPKKDPKKQRAVKAETKKHIPNKPAAENASKWHDSDLAAVPVKSVKSTNVGDDAKSEDDGVPDDRQTSRAQRYAIETHQADTAEKDWKRYQGLGSKDCEPPGKMKERAKIANTYVSRSVTYKSELDIKSRTIEMLTERTTSKGKEDTVLGMQKHTMIGRCSAGNESLFQKAVDAKEVYESEVDGMWYTCSKKLTVSDVESQRVHGLKIHDAKSDDAFRAALADLVQADNHDIKILQGSFDSVTQVTSARNRVAVELCKNSITAAGSDMARRGVQGATKQEVAAALQAAAQPYRQLVEYYNELAAIHKHHAEGNASSSSSSGSKFKALHA</sequence>
<gene>
    <name evidence="2" type="ORF">PCOR1329_LOCUS82050</name>
</gene>
<feature type="region of interest" description="Disordered" evidence="1">
    <location>
        <begin position="311"/>
        <end position="330"/>
    </location>
</feature>
<evidence type="ECO:0000313" key="3">
    <source>
        <dbReference type="Proteomes" id="UP001189429"/>
    </source>
</evidence>
<comment type="caution">
    <text evidence="2">The sequence shown here is derived from an EMBL/GenBank/DDBJ whole genome shotgun (WGS) entry which is preliminary data.</text>
</comment>